<proteinExistence type="predicted"/>
<dbReference type="EMBL" id="JRPD02000013">
    <property type="protein sequence ID" value="TLD99937.1"/>
    <property type="molecule type" value="Genomic_DNA"/>
</dbReference>
<reference evidence="1 4" key="2">
    <citation type="submission" date="2018-06" db="EMBL/GenBank/DDBJ databases">
        <authorList>
            <consortium name="Pathogen Informatics"/>
            <person name="Doyle S."/>
        </authorList>
    </citation>
    <scope>NUCLEOTIDE SEQUENCE [LARGE SCALE GENOMIC DNA]</scope>
    <source>
        <strain evidence="1 4">NCTC12714</strain>
    </source>
</reference>
<dbReference type="RefSeq" id="WP_034557807.1">
    <property type="nucleotide sequence ID" value="NZ_FZML01000016.1"/>
</dbReference>
<dbReference type="Proteomes" id="UP000029922">
    <property type="component" value="Unassembled WGS sequence"/>
</dbReference>
<sequence length="77" mass="8771">MDFKFQKDATVLRSQKHCRTPCCNAKAILLGICLALVVEAAKCLHKVSYTSKAIRTTLVIFLFMDKRITKRLGDLQR</sequence>
<dbReference type="Proteomes" id="UP000255139">
    <property type="component" value="Unassembled WGS sequence"/>
</dbReference>
<dbReference type="EMBL" id="UGJE01000002">
    <property type="protein sequence ID" value="STQ86859.1"/>
    <property type="molecule type" value="Genomic_DNA"/>
</dbReference>
<evidence type="ECO:0000313" key="2">
    <source>
        <dbReference type="EMBL" id="TLD99937.1"/>
    </source>
</evidence>
<dbReference type="AlphaFoldDB" id="A0A099TZ16"/>
<name>A0A099TZ16_9HELI</name>
<reference evidence="2 3" key="1">
    <citation type="journal article" date="2014" name="Genome Announc.">
        <title>Draft genome sequences of eight enterohepatic helicobacter species isolated from both laboratory and wild rodents.</title>
        <authorList>
            <person name="Sheh A."/>
            <person name="Shen Z."/>
            <person name="Fox J.G."/>
        </authorList>
    </citation>
    <scope>NUCLEOTIDE SEQUENCE [LARGE SCALE GENOMIC DNA]</scope>
    <source>
        <strain evidence="2 3">ST1</strain>
    </source>
</reference>
<evidence type="ECO:0000313" key="4">
    <source>
        <dbReference type="Proteomes" id="UP000255139"/>
    </source>
</evidence>
<gene>
    <name evidence="2" type="ORF">LS73_006435</name>
    <name evidence="1" type="ORF">NCTC12714_01670</name>
</gene>
<accession>A0A099TZ16</accession>
<evidence type="ECO:0000313" key="3">
    <source>
        <dbReference type="Proteomes" id="UP000029922"/>
    </source>
</evidence>
<evidence type="ECO:0000313" key="1">
    <source>
        <dbReference type="EMBL" id="STQ86859.1"/>
    </source>
</evidence>
<protein>
    <submittedName>
        <fullName evidence="1">Uncharacterized protein</fullName>
    </submittedName>
</protein>
<organism evidence="1 4">
    <name type="scientific">Helicobacter muridarum</name>
    <dbReference type="NCBI Taxonomy" id="216"/>
    <lineage>
        <taxon>Bacteria</taxon>
        <taxon>Pseudomonadati</taxon>
        <taxon>Campylobacterota</taxon>
        <taxon>Epsilonproteobacteria</taxon>
        <taxon>Campylobacterales</taxon>
        <taxon>Helicobacteraceae</taxon>
        <taxon>Helicobacter</taxon>
    </lineage>
</organism>
<keyword evidence="4" id="KW-1185">Reference proteome</keyword>